<organism evidence="3">
    <name type="scientific">viral metagenome</name>
    <dbReference type="NCBI Taxonomy" id="1070528"/>
    <lineage>
        <taxon>unclassified sequences</taxon>
        <taxon>metagenomes</taxon>
        <taxon>organismal metagenomes</taxon>
    </lineage>
</organism>
<dbReference type="InterPro" id="IPR003960">
    <property type="entry name" value="ATPase_AAA_CS"/>
</dbReference>
<dbReference type="SMART" id="SM00382">
    <property type="entry name" value="AAA"/>
    <property type="match status" value="1"/>
</dbReference>
<evidence type="ECO:0000259" key="2">
    <source>
        <dbReference type="SMART" id="SM00382"/>
    </source>
</evidence>
<feature type="domain" description="AAA+ ATPase" evidence="2">
    <location>
        <begin position="234"/>
        <end position="390"/>
    </location>
</feature>
<dbReference type="Gene3D" id="3.40.50.300">
    <property type="entry name" value="P-loop containing nucleotide triphosphate hydrolases"/>
    <property type="match status" value="1"/>
</dbReference>
<dbReference type="PANTHER" id="PTHR23077:SF199">
    <property type="entry name" value="AAA FAMILY ATPASE"/>
    <property type="match status" value="1"/>
</dbReference>
<protein>
    <recommendedName>
        <fullName evidence="2">AAA+ ATPase domain-containing protein</fullName>
    </recommendedName>
</protein>
<dbReference type="InterPro" id="IPR050168">
    <property type="entry name" value="AAA_ATPase_domain"/>
</dbReference>
<dbReference type="GO" id="GO:0005524">
    <property type="term" value="F:ATP binding"/>
    <property type="evidence" value="ECO:0007669"/>
    <property type="project" value="InterPro"/>
</dbReference>
<dbReference type="PROSITE" id="PS00674">
    <property type="entry name" value="AAA"/>
    <property type="match status" value="1"/>
</dbReference>
<name>A0A6C0IYK6_9ZZZZ</name>
<dbReference type="SUPFAM" id="SSF52540">
    <property type="entry name" value="P-loop containing nucleoside triphosphate hydrolases"/>
    <property type="match status" value="1"/>
</dbReference>
<sequence>MDTDLMNNYFNLELFEEICQLYKNGQFYQAHGEIEGALVSYTACASIIHTLKNFNTKTLGLADGTQVLRIASPQAEYIRRVESDVGPIRRAASDVGPIRRAASEGQVLDPERHREPLVEELQTESTAINCVEFDCTDVVINQCLEKLNIIYQRVLANIETLQKLLKQQKQKYKNNDDDDEEKDWEKVCEKIKPKIFKGGDCIFFKDLGGLKDEKDMIKKALIFPLVYPNLYPKIGKGFLLFGPPGTGKTLLAKAAVNQLQIEDPNVGVLFFTPTGATLKGKFVGETEKKIVEAFTCAHKAACECENPNGIEGRKKYISVIFIDEMDSVAGDRSDDPTGLVANSVNTLLQMMDGMGSFKNVVVIGATNYPWKLDAAILRRFDTQILLDIPKPNVITDIMNLEFYSFAKIKKYKRDMGCETKKDTENDGKKAQEASICDKGCEMSNDKTDINTPPYSYFKYQYIDALNKNIIRAYADEMASKPYYFSSSDVNKVMGEAKKMTATAALENTVFYKLQKPYFNAPKQDMELLEPFYFSSLVPPRDNATKIKMYRKYYELLDKIIGYKITDISIGKQDPNSLINIQELKNMYKYFYLHDFDKIKTIYIEKDKKIYINSRLLIDKDPEINLNHGDIMDSFIYCELNKIVEIYNGICKNSTVDYKTINMMNVTAKERIDYYNKYVDGNKSSVSYNRRDIDVIVRYSRNIIYKNNVEENKKFNNLVNFDDSLFDSLDSIITKSTTDRLYSVIRIREDIQTFICKIINLFNIELEESEQKKKSYYFLYNLLHSDMFNDIKNFEVPDTKILERVDKQSQDEFRKISFEIDKYLTNNSNYMTTTIFNILTNEYIIGDKTSIKMSENLLENIKCLLVAIDRQINSGKIFNYDINYFINFNGDSEEKKSRMIEYLKKKLKPINGQKQSEKDKIRDNFLKMFNISDPVLQKTLNNILTFLLSTKKKSTSLIKNLQNIKVLINSYPNIFIDKDVDEFEEETHEPIINCIMSLCYFYIFSDLAPGQKLTQEDIEKREEFVLNRNKYFFTKKDSLKNIFNRLKNILGVQKLFVESINDVRKNKEFSNGLKRLNILFSNKYGILSKLSSLNYNNHIENLNPNLLKLFFDCERSLENNTTIPLHLDGDTELSEGENTLILQNSSISRQISPIGKIKILRIGKEIYVDNVKEVGSQITITFHLGEDDLPKESKNKKLINGDKCSYIPLNDKLKSSNMLENYDISNPSKFLDDNKHILQTCNIHHKEKQYNIINKVFVSLNTKIINYKQTYLNTWQEWWKTYGYIILLDKKSDENTNGCQVMEPNFDKRQNKAVRLSGQFFRPLGEVIVKPEYVRSDSKSIFRGLRFSDIKYILQNKIYVENTINKFLQQLTVEPTGFIINEEQNIYYNQICSEDNSNPLKELVVPDEIFEPKTQTTKLGIYKKIKSFSAEDFPEVAIEDWINDTYIQQSYNPIPNDNNISKVYELIDILKMYVSNYEIYQKIITNQKIGGKLDPNSQKKHKNFEKIVKSFFISLHQILWTFDIVDNREHFGQYDTEEESNKILRNIFTSPKFVLGNKIKYLVSASRGNVEKQKQFYNDFEDSDHDVIFDYDKYIEIDLYFVDLFKQWRDYFTASNLDKEKCSFYEFKHLGLNDNDLVDPKKKNEIKKSVQKIKGNSSTAGTRSNLGARQNFLDSVRILMCPGILGNKIRNTYSEQQITADAQFSPKIDLDTRSKYVPDKAEDIYILKESDETFDATKPNYLDNHTIKHQSNISNPDIILKQDATINKEAYCEKIINETGDIYQLIKEKDLDCLCSLRIDFGAWNPFNHIFTLDDEEMRYFKKKPYSFIDGFSLIEATYKLENNNYDISNLIMSSLDLNEDIKRKIMYYCVTLDVRDVNFKSVIKTQSLFLKTVTTLGSKITNILDTKKKPDPKNVLSLLNQLKELQLSLIHYLSRLATAIGLNYTDTTGNNKIVWSNNKNNNFGKLAQLTSYGLNQKSFETIYGELFGSLPDADDDEDQPESWPSYLFKNVNIVFLFKMVAAGVIPSPWTAVLIVVSLLKFGSDEYEILGKSKTWSDVFANNVKSFAPGIAYIVLGYFAGDFITRAQNYASEKIDSTFYPGLGPQGVSYVNPGAVNATQTVIPGAVNATQAVIPSAVNATQAVIPSVVNATQTVIPGAVNATQTVIPGAVNATQTVIPGAVNATGVSSTQAYPDIPVGVAGPFESGYIHHPGYTLSQWVADSFGTVEAYNNSKQWQRALQYYMHGSRDSIFNLGKTILDNKSIALQVGLTAISMIHTALKQITNQNETSSVNYNLENSVGLYGIDPIEFTLKDAEDKKTFIKSYSTTQQDPNKLDATWEISKYASQLNGTKGDQLFDTMKNVLLKKGGGDYAEYDVLSIHKPGGFDYKILKTGLYAAASVGVGAAMGVGITETLDLGWDISTASAVSHLLMGASGAYYIVRTMPSDIIDDKHISEIGELKPSQIFNDPELQEKIKKIKETIKIIDIIPQKIKEAFFAAPITYDEELGDSVRKYKENKAKFMEDLKKKKSSS</sequence>
<dbReference type="GO" id="GO:0016887">
    <property type="term" value="F:ATP hydrolysis activity"/>
    <property type="evidence" value="ECO:0007669"/>
    <property type="project" value="InterPro"/>
</dbReference>
<dbReference type="InterPro" id="IPR003593">
    <property type="entry name" value="AAA+_ATPase"/>
</dbReference>
<evidence type="ECO:0000313" key="3">
    <source>
        <dbReference type="EMBL" id="QHT97535.1"/>
    </source>
</evidence>
<accession>A0A6C0IYK6</accession>
<dbReference type="InterPro" id="IPR003959">
    <property type="entry name" value="ATPase_AAA_core"/>
</dbReference>
<dbReference type="PANTHER" id="PTHR23077">
    <property type="entry name" value="AAA-FAMILY ATPASE"/>
    <property type="match status" value="1"/>
</dbReference>
<dbReference type="Pfam" id="PF00004">
    <property type="entry name" value="AAA"/>
    <property type="match status" value="1"/>
</dbReference>
<evidence type="ECO:0000256" key="1">
    <source>
        <dbReference type="SAM" id="Coils"/>
    </source>
</evidence>
<reference evidence="3" key="1">
    <citation type="journal article" date="2020" name="Nature">
        <title>Giant virus diversity and host interactions through global metagenomics.</title>
        <authorList>
            <person name="Schulz F."/>
            <person name="Roux S."/>
            <person name="Paez-Espino D."/>
            <person name="Jungbluth S."/>
            <person name="Walsh D.A."/>
            <person name="Denef V.J."/>
            <person name="McMahon K.D."/>
            <person name="Konstantinidis K.T."/>
            <person name="Eloe-Fadrosh E.A."/>
            <person name="Kyrpides N.C."/>
            <person name="Woyke T."/>
        </authorList>
    </citation>
    <scope>NUCLEOTIDE SEQUENCE</scope>
    <source>
        <strain evidence="3">GVMAG-M-3300025138-11</strain>
    </source>
</reference>
<feature type="coiled-coil region" evidence="1">
    <location>
        <begin position="144"/>
        <end position="178"/>
    </location>
</feature>
<keyword evidence="1" id="KW-0175">Coiled coil</keyword>
<proteinExistence type="predicted"/>
<dbReference type="InterPro" id="IPR027417">
    <property type="entry name" value="P-loop_NTPase"/>
</dbReference>
<dbReference type="EMBL" id="MN740279">
    <property type="protein sequence ID" value="QHT97535.1"/>
    <property type="molecule type" value="Genomic_DNA"/>
</dbReference>